<dbReference type="InterPro" id="IPR011852">
    <property type="entry name" value="TRAP_TAXI"/>
</dbReference>
<feature type="signal peptide" evidence="1">
    <location>
        <begin position="1"/>
        <end position="28"/>
    </location>
</feature>
<organism evidence="2 3">
    <name type="scientific">Marinobacter segnicrescens</name>
    <dbReference type="NCBI Taxonomy" id="430453"/>
    <lineage>
        <taxon>Bacteria</taxon>
        <taxon>Pseudomonadati</taxon>
        <taxon>Pseudomonadota</taxon>
        <taxon>Gammaproteobacteria</taxon>
        <taxon>Pseudomonadales</taxon>
        <taxon>Marinobacteraceae</taxon>
        <taxon>Marinobacter</taxon>
    </lineage>
</organism>
<dbReference type="Pfam" id="PF16868">
    <property type="entry name" value="NMT1_3"/>
    <property type="match status" value="1"/>
</dbReference>
<dbReference type="EMBL" id="FOHZ01000004">
    <property type="protein sequence ID" value="SET07755.1"/>
    <property type="molecule type" value="Genomic_DNA"/>
</dbReference>
<dbReference type="OrthoDB" id="9776669at2"/>
<evidence type="ECO:0000256" key="1">
    <source>
        <dbReference type="SAM" id="SignalP"/>
    </source>
</evidence>
<evidence type="ECO:0008006" key="4">
    <source>
        <dbReference type="Google" id="ProtNLM"/>
    </source>
</evidence>
<sequence>MTNFSPARSLLSVAAAVSLSVSATVAQAEDYDLPRLLVIGTPGTSSGSFASTNGWAPVLKDQTGSNARIVPEDSEAQRYRRLTDRRDINISSVASAEIRSQTEGVGAYAGIKPVAQRVIWHHNDTPWGFVVSGESDLESMEDLKRDGIRVAVGAFSPPMITAARKALPAYLGLSEEEAEEMITFVPASSYVENCRSVVEGKADVAYCATVSSVLAEMEGAPGGIRWLDMDQSNTEAWDAYLAHRPMTVPVTINMGVSTAKGVGGLTSNFLYAVPADADDEFAYDMAKWFHKAYDDYKGSHPLSSRMSMEVFRDYLDTSPLPVHEGTVRYLKEIGEWTEEDDAWNQAAIEKMDAWIEARAAAMAEARDKRIAPDQNNEEYMAIFRKHTEGLEGFRTRL</sequence>
<dbReference type="AlphaFoldDB" id="A0A1I0BMB9"/>
<dbReference type="SUPFAM" id="SSF53850">
    <property type="entry name" value="Periplasmic binding protein-like II"/>
    <property type="match status" value="1"/>
</dbReference>
<dbReference type="STRING" id="430453.SAMN04487962_10477"/>
<feature type="chain" id="PRO_5011588621" description="TRAP transporter solute receptor, TAXI family" evidence="1">
    <location>
        <begin position="29"/>
        <end position="397"/>
    </location>
</feature>
<keyword evidence="1" id="KW-0732">Signal</keyword>
<name>A0A1I0BMB9_9GAMM</name>
<evidence type="ECO:0000313" key="2">
    <source>
        <dbReference type="EMBL" id="SET07755.1"/>
    </source>
</evidence>
<dbReference type="RefSeq" id="WP_091849478.1">
    <property type="nucleotide sequence ID" value="NZ_FOHZ01000004.1"/>
</dbReference>
<keyword evidence="3" id="KW-1185">Reference proteome</keyword>
<protein>
    <recommendedName>
        <fullName evidence="4">TRAP transporter solute receptor, TAXI family</fullName>
    </recommendedName>
</protein>
<proteinExistence type="predicted"/>
<dbReference type="Gene3D" id="3.40.190.10">
    <property type="entry name" value="Periplasmic binding protein-like II"/>
    <property type="match status" value="2"/>
</dbReference>
<accession>A0A1I0BMB9</accession>
<evidence type="ECO:0000313" key="3">
    <source>
        <dbReference type="Proteomes" id="UP000198762"/>
    </source>
</evidence>
<reference evidence="3" key="1">
    <citation type="submission" date="2016-10" db="EMBL/GenBank/DDBJ databases">
        <authorList>
            <person name="Varghese N."/>
            <person name="Submissions S."/>
        </authorList>
    </citation>
    <scope>NUCLEOTIDE SEQUENCE [LARGE SCALE GENOMIC DNA]</scope>
    <source>
        <strain evidence="3">CGMCC 1.6489</strain>
    </source>
</reference>
<gene>
    <name evidence="2" type="ORF">SAMN04487962_10477</name>
</gene>
<dbReference type="NCBIfam" id="TIGR02122">
    <property type="entry name" value="TRAP_TAXI"/>
    <property type="match status" value="1"/>
</dbReference>
<dbReference type="Proteomes" id="UP000198762">
    <property type="component" value="Unassembled WGS sequence"/>
</dbReference>